<dbReference type="InterPro" id="IPR011042">
    <property type="entry name" value="6-blade_b-propeller_TolB-like"/>
</dbReference>
<evidence type="ECO:0000259" key="4">
    <source>
        <dbReference type="Pfam" id="PF19078"/>
    </source>
</evidence>
<evidence type="ECO:0000313" key="6">
    <source>
        <dbReference type="EMBL" id="RCK75281.1"/>
    </source>
</evidence>
<feature type="domain" description="Bacterial Ig-like" evidence="4">
    <location>
        <begin position="232"/>
        <end position="284"/>
    </location>
</feature>
<reference evidence="6 7" key="1">
    <citation type="submission" date="2018-05" db="EMBL/GenBank/DDBJ databases">
        <title>A metagenomic window into the 2 km-deep terrestrial subsurface aquifer revealed taxonomically and functionally diverse microbial community comprising novel uncultured bacterial lineages.</title>
        <authorList>
            <person name="Kadnikov V.V."/>
            <person name="Mardanov A.V."/>
            <person name="Beletsky A.V."/>
            <person name="Banks D."/>
            <person name="Pimenov N.V."/>
            <person name="Frank Y.A."/>
            <person name="Karnachuk O.V."/>
            <person name="Ravin N.V."/>
        </authorList>
    </citation>
    <scope>NUCLEOTIDE SEQUENCE [LARGE SCALE GENOMIC DNA]</scope>
    <source>
        <strain evidence="6">BY5</strain>
    </source>
</reference>
<organism evidence="6 7">
    <name type="scientific">Candidatus Ozemobacter sibiricus</name>
    <dbReference type="NCBI Taxonomy" id="2268124"/>
    <lineage>
        <taxon>Bacteria</taxon>
        <taxon>Candidatus Ozemobacteria</taxon>
        <taxon>Candidatus Ozemobacterales</taxon>
        <taxon>Candidatus Ozemobacteraceae</taxon>
        <taxon>Candidatus Ozemobacter</taxon>
    </lineage>
</organism>
<dbReference type="Pfam" id="PF25021">
    <property type="entry name" value="TEN_NHL"/>
    <property type="match status" value="1"/>
</dbReference>
<keyword evidence="1" id="KW-0677">Repeat</keyword>
<feature type="domain" description="Bacterial Ig-like" evidence="4">
    <location>
        <begin position="294"/>
        <end position="384"/>
    </location>
</feature>
<sequence>MAPSAELLTTAPEPTDVSPIPVTASFSEPVKGFEITDLVVTNGTISGFTETTASQVWTFNVTPTSVGVVQVALAAGVATDAAGNFNTAATTLSRTFTSPAPLAELLCTASDPTNISPIPMTASFSQPVNGFEAADLAVANGTITGFTEITTGQVWTFNVNPAGQGPVTVSLPANVASGAFNTGNLAAAPVTRVYDTLGPVAELLSTASDPTNLNPIPFIASFSEDISPAPIAADFSVTNGTIVSITPASGAQRWDVAVAPTADGAVELRLAANKVFDLAGNANPAAVAIIRMSDRTSPTVNISSSDPSPASGPVAATIAFNDPVNGFTQTDLALENVSVTGFTEVVTSQTWVVNLQPTAPGTFSIKVVGGGAFDLADNLNLESASYSWVYDLASPTCTITSVAPDPLSGDFQVTFTFNEPVTWAALDPTMVVNGTVSNLTPVPGNQTYTVDVSPASPGVVVVGLPAGLATDAAGFGNEPAASLTRLFAPLRTITTLAGMDYAPSATIDHTDPTQARFMAPYDAVVISGGRYVISDFNGHVIRLIDPFGQVSTLAGSGNPGNSNANGTSAEFNHPAGLAYDSANDVVYVADYGNNAIRSIDVGATNFGDVTTVPNTTGLSGPRGVAVIDSAPTLLISDTGNHCIRIADFASMSVVIGLPGSPGSTDGASDTAQFSSPYGIAIDPTTLDVVVADYGNHCIRLFNLNANPTLTTIAGSPGVASYANGGGTDARFNHPTDVDFLTSPTGIAVADSGNHCLRLINSSNVTTHIGMGLGQHPGWATDSTSLFHNRFDTPTGLYSLGNQLVVADLGNHRVVKWTDDGITDSIAGVVPWEDGTAASARFFRPFDTAVDDEGNVYVADTFNHCIRKIDTTGNVSTVAGIPGCSGYDDSGVGSYLFFKPSGLFFVPGSNDLYIADSGNHVIRLLNTNNYTVTTVCGMPGSPGQTNGGPSSTQFDTPTDLTMDSQGNFYVVDSGNHVIRKLDGSFNSTLFAGAFGPPGNADGNGISARFNTPVSIAVDGDDTLYVTDQGNRSLRKIASDGETITLATWGNMENAPYGIDVMPGPAGLLVSAPAEHVVRQVAPADSRNAIVAGSSGSSGATDGIGATARFNGPRGLSLATGTFYLADTENNRIRRGALP</sequence>
<evidence type="ECO:0000256" key="3">
    <source>
        <dbReference type="SAM" id="MobiDB-lite"/>
    </source>
</evidence>
<dbReference type="Pfam" id="PF19078">
    <property type="entry name" value="Big_12"/>
    <property type="match status" value="5"/>
</dbReference>
<dbReference type="AlphaFoldDB" id="A0A367ZD62"/>
<evidence type="ECO:0008006" key="8">
    <source>
        <dbReference type="Google" id="ProtNLM"/>
    </source>
</evidence>
<evidence type="ECO:0000256" key="1">
    <source>
        <dbReference type="ARBA" id="ARBA00022737"/>
    </source>
</evidence>
<dbReference type="Gene3D" id="2.120.10.30">
    <property type="entry name" value="TolB, C-terminal domain"/>
    <property type="match status" value="6"/>
</dbReference>
<feature type="repeat" description="NHL" evidence="2">
    <location>
        <begin position="952"/>
        <end position="983"/>
    </location>
</feature>
<protein>
    <recommendedName>
        <fullName evidence="8">Bacterial Ig-like domain-containing protein</fullName>
    </recommendedName>
</protein>
<gene>
    <name evidence="6" type="ORF">OZSIB_4045</name>
</gene>
<proteinExistence type="predicted"/>
<dbReference type="EMBL" id="QOQW01000040">
    <property type="protein sequence ID" value="RCK75281.1"/>
    <property type="molecule type" value="Genomic_DNA"/>
</dbReference>
<dbReference type="PROSITE" id="PS51125">
    <property type="entry name" value="NHL"/>
    <property type="match status" value="2"/>
</dbReference>
<dbReference type="PANTHER" id="PTHR46388">
    <property type="entry name" value="NHL REPEAT-CONTAINING PROTEIN 2"/>
    <property type="match status" value="1"/>
</dbReference>
<comment type="caution">
    <text evidence="6">The sequence shown here is derived from an EMBL/GenBank/DDBJ whole genome shotgun (WGS) entry which is preliminary data.</text>
</comment>
<dbReference type="PANTHER" id="PTHR46388:SF2">
    <property type="entry name" value="NHL REPEAT-CONTAINING PROTEIN 2"/>
    <property type="match status" value="1"/>
</dbReference>
<dbReference type="SUPFAM" id="SSF101898">
    <property type="entry name" value="NHL repeat"/>
    <property type="match status" value="2"/>
</dbReference>
<feature type="domain" description="Bacterial Ig-like" evidence="4">
    <location>
        <begin position="391"/>
        <end position="478"/>
    </location>
</feature>
<dbReference type="InterPro" id="IPR001258">
    <property type="entry name" value="NHL_repeat"/>
</dbReference>
<feature type="repeat" description="NHL" evidence="2">
    <location>
        <begin position="672"/>
        <end position="704"/>
    </location>
</feature>
<evidence type="ECO:0000259" key="5">
    <source>
        <dbReference type="Pfam" id="PF25021"/>
    </source>
</evidence>
<feature type="region of interest" description="Disordered" evidence="3">
    <location>
        <begin position="1"/>
        <end position="21"/>
    </location>
</feature>
<dbReference type="InterPro" id="IPR044048">
    <property type="entry name" value="Big_12"/>
</dbReference>
<evidence type="ECO:0000313" key="7">
    <source>
        <dbReference type="Proteomes" id="UP000252355"/>
    </source>
</evidence>
<name>A0A367ZD62_9BACT</name>
<dbReference type="Proteomes" id="UP000252355">
    <property type="component" value="Unassembled WGS sequence"/>
</dbReference>
<accession>A0A367ZD62</accession>
<feature type="domain" description="Teneurin NHL" evidence="5">
    <location>
        <begin position="833"/>
        <end position="1035"/>
    </location>
</feature>
<dbReference type="InterPro" id="IPR056822">
    <property type="entry name" value="TEN_NHL"/>
</dbReference>
<feature type="domain" description="Bacterial Ig-like" evidence="4">
    <location>
        <begin position="120"/>
        <end position="181"/>
    </location>
</feature>
<evidence type="ECO:0000256" key="2">
    <source>
        <dbReference type="PROSITE-ProRule" id="PRU00504"/>
    </source>
</evidence>
<dbReference type="Pfam" id="PF01436">
    <property type="entry name" value="NHL"/>
    <property type="match status" value="2"/>
</dbReference>
<feature type="domain" description="Bacterial Ig-like" evidence="4">
    <location>
        <begin position="20"/>
        <end position="91"/>
    </location>
</feature>